<dbReference type="Pfam" id="PF17243">
    <property type="entry name" value="POTRA_TamA_1"/>
    <property type="match status" value="1"/>
</dbReference>
<dbReference type="InterPro" id="IPR035243">
    <property type="entry name" value="TamA_POTRA_Dom_1"/>
</dbReference>
<protein>
    <recommendedName>
        <fullName evidence="3">Translocation and assembly module subunit TamA</fullName>
    </recommendedName>
    <alternativeName>
        <fullName evidence="9">Autotransporter assembly factor TamA</fullName>
    </alternativeName>
</protein>
<keyword evidence="4" id="KW-1134">Transmembrane beta strand</keyword>
<dbReference type="PANTHER" id="PTHR12815:SF47">
    <property type="entry name" value="TRANSLOCATION AND ASSEMBLY MODULE SUBUNIT TAMA"/>
    <property type="match status" value="1"/>
</dbReference>
<feature type="domain" description="Bacterial surface antigen (D15)" evidence="11">
    <location>
        <begin position="305"/>
        <end position="579"/>
    </location>
</feature>
<dbReference type="InterPro" id="IPR010827">
    <property type="entry name" value="BamA/TamA_POTRA"/>
</dbReference>
<feature type="domain" description="TamA POTRA" evidence="13">
    <location>
        <begin position="40"/>
        <end position="109"/>
    </location>
</feature>
<dbReference type="OrthoDB" id="9803054at2"/>
<dbReference type="Proteomes" id="UP000256561">
    <property type="component" value="Unassembled WGS sequence"/>
</dbReference>
<dbReference type="Pfam" id="PF01103">
    <property type="entry name" value="Omp85"/>
    <property type="match status" value="1"/>
</dbReference>
<comment type="subcellular location">
    <subcellularLocation>
        <location evidence="1">Cell outer membrane</location>
    </subcellularLocation>
</comment>
<comment type="similarity">
    <text evidence="2">Belongs to the TamA family.</text>
</comment>
<evidence type="ECO:0000256" key="4">
    <source>
        <dbReference type="ARBA" id="ARBA00022452"/>
    </source>
</evidence>
<comment type="caution">
    <text evidence="14">The sequence shown here is derived from an EMBL/GenBank/DDBJ whole genome shotgun (WGS) entry which is preliminary data.</text>
</comment>
<evidence type="ECO:0000259" key="12">
    <source>
        <dbReference type="Pfam" id="PF07244"/>
    </source>
</evidence>
<organism evidence="14 15">
    <name type="scientific">Alteromonas aestuariivivens</name>
    <dbReference type="NCBI Taxonomy" id="1938339"/>
    <lineage>
        <taxon>Bacteria</taxon>
        <taxon>Pseudomonadati</taxon>
        <taxon>Pseudomonadota</taxon>
        <taxon>Gammaproteobacteria</taxon>
        <taxon>Alteromonadales</taxon>
        <taxon>Alteromonadaceae</taxon>
        <taxon>Alteromonas/Salinimonas group</taxon>
        <taxon>Alteromonas</taxon>
    </lineage>
</organism>
<evidence type="ECO:0000256" key="10">
    <source>
        <dbReference type="ARBA" id="ARBA00093548"/>
    </source>
</evidence>
<dbReference type="PANTHER" id="PTHR12815">
    <property type="entry name" value="SORTING AND ASSEMBLY MACHINERY SAMM50 PROTEIN FAMILY MEMBER"/>
    <property type="match status" value="1"/>
</dbReference>
<keyword evidence="15" id="KW-1185">Reference proteome</keyword>
<dbReference type="Gene3D" id="2.40.160.50">
    <property type="entry name" value="membrane protein fhac: a member of the omp85/tpsb transporter family"/>
    <property type="match status" value="1"/>
</dbReference>
<comment type="subunit">
    <text evidence="10">Interacts with TamB to form the translocation and assembly module (TAM).</text>
</comment>
<dbReference type="Gene3D" id="3.10.20.310">
    <property type="entry name" value="membrane protein fhac"/>
    <property type="match status" value="3"/>
</dbReference>
<evidence type="ECO:0000256" key="1">
    <source>
        <dbReference type="ARBA" id="ARBA00004442"/>
    </source>
</evidence>
<evidence type="ECO:0000256" key="7">
    <source>
        <dbReference type="ARBA" id="ARBA00023136"/>
    </source>
</evidence>
<proteinExistence type="inferred from homology"/>
<dbReference type="AlphaFoldDB" id="A0A3D8M5L1"/>
<evidence type="ECO:0000256" key="5">
    <source>
        <dbReference type="ARBA" id="ARBA00022692"/>
    </source>
</evidence>
<evidence type="ECO:0000259" key="13">
    <source>
        <dbReference type="Pfam" id="PF17243"/>
    </source>
</evidence>
<dbReference type="Pfam" id="PF07244">
    <property type="entry name" value="POTRA"/>
    <property type="match status" value="1"/>
</dbReference>
<dbReference type="GO" id="GO:0097347">
    <property type="term" value="C:TAM protein secretion complex"/>
    <property type="evidence" value="ECO:0007669"/>
    <property type="project" value="TreeGrafter"/>
</dbReference>
<gene>
    <name evidence="14" type="ORF">DXV75_12145</name>
</gene>
<reference evidence="15" key="1">
    <citation type="submission" date="2018-08" db="EMBL/GenBank/DDBJ databases">
        <authorList>
            <person name="Zhang J."/>
            <person name="Du Z.-J."/>
        </authorList>
    </citation>
    <scope>NUCLEOTIDE SEQUENCE [LARGE SCALE GENOMIC DNA]</scope>
    <source>
        <strain evidence="15">KCTC 52655</strain>
    </source>
</reference>
<dbReference type="GO" id="GO:0009279">
    <property type="term" value="C:cell outer membrane"/>
    <property type="evidence" value="ECO:0007669"/>
    <property type="project" value="UniProtKB-SubCell"/>
</dbReference>
<evidence type="ECO:0000313" key="15">
    <source>
        <dbReference type="Proteomes" id="UP000256561"/>
    </source>
</evidence>
<keyword evidence="5" id="KW-0812">Transmembrane</keyword>
<keyword evidence="8" id="KW-0998">Cell outer membrane</keyword>
<dbReference type="EMBL" id="QRHA01000008">
    <property type="protein sequence ID" value="RDV24825.1"/>
    <property type="molecule type" value="Genomic_DNA"/>
</dbReference>
<feature type="domain" description="POTRA" evidence="12">
    <location>
        <begin position="201"/>
        <end position="272"/>
    </location>
</feature>
<dbReference type="GO" id="GO:0009306">
    <property type="term" value="P:protein secretion"/>
    <property type="evidence" value="ECO:0007669"/>
    <property type="project" value="TreeGrafter"/>
</dbReference>
<evidence type="ECO:0000256" key="6">
    <source>
        <dbReference type="ARBA" id="ARBA00022729"/>
    </source>
</evidence>
<dbReference type="InterPro" id="IPR039910">
    <property type="entry name" value="D15-like"/>
</dbReference>
<evidence type="ECO:0000256" key="3">
    <source>
        <dbReference type="ARBA" id="ARBA00015419"/>
    </source>
</evidence>
<name>A0A3D8M5L1_9ALTE</name>
<evidence type="ECO:0000259" key="11">
    <source>
        <dbReference type="Pfam" id="PF01103"/>
    </source>
</evidence>
<evidence type="ECO:0000256" key="9">
    <source>
        <dbReference type="ARBA" id="ARBA00033063"/>
    </source>
</evidence>
<evidence type="ECO:0000313" key="14">
    <source>
        <dbReference type="EMBL" id="RDV24825.1"/>
    </source>
</evidence>
<sequence length="597" mass="67776">MQGLFQSSAHAVTRFANISYLLALVTLILLCARNTWAIEFTVDGVEADNIRENIELHLKNLNVDNDLLNNPFWQNEIRMTVAKAAEPFGYYNSYTNVSQQSETRLALTVYLGTPLKVANVTREIIGNGREDPVFRDKFNAFPLKPGDIMLQPRYEAFKTSMFNHALSNGYFDFFWQATRLDLVRETREANILLIAQSGPRYQFGALKFVGDDKARAIINRLRPFSEGELYSSEQLTEFNRRLLQSGYFSRIIARPVVSEADNLKVPIEVSIQHKPRDTFNVGLGAATDTGPRIRLRWDRPWVNSRGHSVSSELFLSKPEQSLVFDYRIPMQNVTSDYLSFQAGYQFIEYSNTSTESETLSLSAHRFWQKEGSPWQQDGSLTYLRENYKQGLDPEQTTQLVMPGYALTYLDKNHPLFIDRGTYFQAFVQAGQEGFGSDIDFAKATVETRMVRTSAPHRFILRAELGAIDTNDFSRVPSSLRFFAGGDQSIRGFQYRDISPTDSVFNPITGEYVEESIGARYLITSSIEYGYRVAEKWQVALFADAGTATNHFEEDVAVGLGSGFNWSSPIGPVRVYVARGFSELENSWRLHIILGPEL</sequence>
<keyword evidence="6" id="KW-0732">Signal</keyword>
<evidence type="ECO:0000256" key="8">
    <source>
        <dbReference type="ARBA" id="ARBA00023237"/>
    </source>
</evidence>
<keyword evidence="7" id="KW-0472">Membrane</keyword>
<accession>A0A3D8M5L1</accession>
<evidence type="ECO:0000256" key="2">
    <source>
        <dbReference type="ARBA" id="ARBA00010248"/>
    </source>
</evidence>
<dbReference type="InterPro" id="IPR000184">
    <property type="entry name" value="Bac_surfAg_D15"/>
</dbReference>